<evidence type="ECO:0000256" key="3">
    <source>
        <dbReference type="ARBA" id="ARBA00022448"/>
    </source>
</evidence>
<evidence type="ECO:0000256" key="9">
    <source>
        <dbReference type="RuleBase" id="RU363100"/>
    </source>
</evidence>
<dbReference type="Proteomes" id="UP001274830">
    <property type="component" value="Unassembled WGS sequence"/>
</dbReference>
<dbReference type="PANTHER" id="PTHR14154">
    <property type="entry name" value="UPF0041 BRAIN PROTEIN 44-RELATED"/>
    <property type="match status" value="1"/>
</dbReference>
<evidence type="ECO:0000313" key="11">
    <source>
        <dbReference type="Proteomes" id="UP001274830"/>
    </source>
</evidence>
<dbReference type="AlphaFoldDB" id="A0AAE0TQR4"/>
<comment type="function">
    <text evidence="9">Mediates the uptake of pyruvate into mitochondria.</text>
</comment>
<evidence type="ECO:0000256" key="5">
    <source>
        <dbReference type="ARBA" id="ARBA00022792"/>
    </source>
</evidence>
<proteinExistence type="inferred from homology"/>
<keyword evidence="5 9" id="KW-0999">Mitochondrion inner membrane</keyword>
<dbReference type="GO" id="GO:0005743">
    <property type="term" value="C:mitochondrial inner membrane"/>
    <property type="evidence" value="ECO:0007669"/>
    <property type="project" value="UniProtKB-SubCell"/>
</dbReference>
<evidence type="ECO:0000256" key="6">
    <source>
        <dbReference type="ARBA" id="ARBA00022989"/>
    </source>
</evidence>
<gene>
    <name evidence="10" type="ORF">LTR78_008646</name>
</gene>
<dbReference type="EMBL" id="JAUTXT010000042">
    <property type="protein sequence ID" value="KAK3671546.1"/>
    <property type="molecule type" value="Genomic_DNA"/>
</dbReference>
<accession>A0AAE0TQR4</accession>
<keyword evidence="11" id="KW-1185">Reference proteome</keyword>
<organism evidence="10 11">
    <name type="scientific">Recurvomyces mirabilis</name>
    <dbReference type="NCBI Taxonomy" id="574656"/>
    <lineage>
        <taxon>Eukaryota</taxon>
        <taxon>Fungi</taxon>
        <taxon>Dikarya</taxon>
        <taxon>Ascomycota</taxon>
        <taxon>Pezizomycotina</taxon>
        <taxon>Dothideomycetes</taxon>
        <taxon>Dothideomycetidae</taxon>
        <taxon>Mycosphaerellales</taxon>
        <taxon>Teratosphaeriaceae</taxon>
        <taxon>Recurvomyces</taxon>
    </lineage>
</organism>
<evidence type="ECO:0000256" key="2">
    <source>
        <dbReference type="ARBA" id="ARBA00006416"/>
    </source>
</evidence>
<feature type="transmembrane region" description="Helical" evidence="9">
    <location>
        <begin position="110"/>
        <end position="132"/>
    </location>
</feature>
<keyword evidence="7 9" id="KW-0496">Mitochondrion</keyword>
<keyword evidence="3 9" id="KW-0813">Transport</keyword>
<comment type="caution">
    <text evidence="10">The sequence shown here is derived from an EMBL/GenBank/DDBJ whole genome shotgun (WGS) entry which is preliminary data.</text>
</comment>
<dbReference type="GO" id="GO:0006850">
    <property type="term" value="P:pyruvate import into mitochondria"/>
    <property type="evidence" value="ECO:0007669"/>
    <property type="project" value="InterPro"/>
</dbReference>
<keyword evidence="8 9" id="KW-0472">Membrane</keyword>
<keyword evidence="6 9" id="KW-1133">Transmembrane helix</keyword>
<reference evidence="10" key="1">
    <citation type="submission" date="2023-07" db="EMBL/GenBank/DDBJ databases">
        <title>Black Yeasts Isolated from many extreme environments.</title>
        <authorList>
            <person name="Coleine C."/>
            <person name="Stajich J.E."/>
            <person name="Selbmann L."/>
        </authorList>
    </citation>
    <scope>NUCLEOTIDE SEQUENCE</scope>
    <source>
        <strain evidence="10">CCFEE 5485</strain>
    </source>
</reference>
<evidence type="ECO:0000256" key="4">
    <source>
        <dbReference type="ARBA" id="ARBA00022692"/>
    </source>
</evidence>
<sequence>MATTMRLGLRGARQPILRQNLRFTQRRTYATAETIAEPATESGFTKFYNSPVGPKTVHFWAPIMKWGVVLAGASDFLRPASQLSLSQNMALMATGSIWTRWCFVIKPRNLFLASVNFLLFCVGAAQTTRVLMYQQSLKGDSMGAEIEKSAKEGVNEIVDVIKHPGKVVESVEKTK</sequence>
<protein>
    <recommendedName>
        <fullName evidence="9">Mitochondrial pyruvate carrier</fullName>
    </recommendedName>
</protein>
<evidence type="ECO:0000256" key="8">
    <source>
        <dbReference type="ARBA" id="ARBA00023136"/>
    </source>
</evidence>
<evidence type="ECO:0000256" key="7">
    <source>
        <dbReference type="ARBA" id="ARBA00023128"/>
    </source>
</evidence>
<dbReference type="InterPro" id="IPR005336">
    <property type="entry name" value="MPC"/>
</dbReference>
<comment type="subcellular location">
    <subcellularLocation>
        <location evidence="1 9">Mitochondrion inner membrane</location>
        <topology evidence="1 9">Multi-pass membrane protein</topology>
    </subcellularLocation>
</comment>
<keyword evidence="4 9" id="KW-0812">Transmembrane</keyword>
<comment type="similarity">
    <text evidence="2 9">Belongs to the mitochondrial pyruvate carrier (MPC) (TC 2.A.105) family.</text>
</comment>
<evidence type="ECO:0000256" key="1">
    <source>
        <dbReference type="ARBA" id="ARBA00004448"/>
    </source>
</evidence>
<dbReference type="Pfam" id="PF03650">
    <property type="entry name" value="MPC"/>
    <property type="match status" value="1"/>
</dbReference>
<comment type="caution">
    <text evidence="9">Lacks conserved residue(s) required for the propagation of feature annotation.</text>
</comment>
<evidence type="ECO:0000313" key="10">
    <source>
        <dbReference type="EMBL" id="KAK3671546.1"/>
    </source>
</evidence>
<name>A0AAE0TQR4_9PEZI</name>